<dbReference type="SUPFAM" id="SSF48371">
    <property type="entry name" value="ARM repeat"/>
    <property type="match status" value="2"/>
</dbReference>
<dbReference type="InterPro" id="IPR011989">
    <property type="entry name" value="ARM-like"/>
</dbReference>
<dbReference type="Gene3D" id="1.25.10.10">
    <property type="entry name" value="Leucine-rich Repeat Variant"/>
    <property type="match status" value="1"/>
</dbReference>
<gene>
    <name evidence="2" type="ORF">A7U60_g8760</name>
</gene>
<dbReference type="InterPro" id="IPR029045">
    <property type="entry name" value="ClpP/crotonase-like_dom_sf"/>
</dbReference>
<dbReference type="InterPro" id="IPR040144">
    <property type="entry name" value="RAP1GDS1"/>
</dbReference>
<evidence type="ECO:0000313" key="2">
    <source>
        <dbReference type="EMBL" id="OCB84088.1"/>
    </source>
</evidence>
<dbReference type="InterPro" id="IPR016024">
    <property type="entry name" value="ARM-type_fold"/>
</dbReference>
<dbReference type="GO" id="GO:0005085">
    <property type="term" value="F:guanyl-nucleotide exchange factor activity"/>
    <property type="evidence" value="ECO:0007669"/>
    <property type="project" value="InterPro"/>
</dbReference>
<dbReference type="Gene3D" id="3.90.226.10">
    <property type="entry name" value="2-enoyl-CoA Hydratase, Chain A, domain 1"/>
    <property type="match status" value="1"/>
</dbReference>
<dbReference type="OrthoDB" id="26149at2759"/>
<keyword evidence="3" id="KW-1185">Reference proteome</keyword>
<dbReference type="PANTHER" id="PTHR10957">
    <property type="entry name" value="RAP1 GTPASE-GDP DISSOCIATION STIMULATOR 1"/>
    <property type="match status" value="1"/>
</dbReference>
<dbReference type="Pfam" id="PF00378">
    <property type="entry name" value="ECH_1"/>
    <property type="match status" value="1"/>
</dbReference>
<dbReference type="Proteomes" id="UP000757232">
    <property type="component" value="Unassembled WGS sequence"/>
</dbReference>
<evidence type="ECO:0000313" key="3">
    <source>
        <dbReference type="Proteomes" id="UP000757232"/>
    </source>
</evidence>
<name>A0A9Q5HQE5_SANBA</name>
<evidence type="ECO:0000256" key="1">
    <source>
        <dbReference type="SAM" id="MobiDB-lite"/>
    </source>
</evidence>
<proteinExistence type="predicted"/>
<dbReference type="EMBL" id="LNZH02000216">
    <property type="protein sequence ID" value="OCB84088.1"/>
    <property type="molecule type" value="Genomic_DNA"/>
</dbReference>
<reference evidence="2" key="1">
    <citation type="submission" date="2016-06" db="EMBL/GenBank/DDBJ databases">
        <title>Draft Genome sequence of the fungus Inonotus baumii.</title>
        <authorList>
            <person name="Zhu H."/>
            <person name="Lin W."/>
        </authorList>
    </citation>
    <scope>NUCLEOTIDE SEQUENCE</scope>
    <source>
        <strain evidence="2">821</strain>
    </source>
</reference>
<organism evidence="2 3">
    <name type="scientific">Sanghuangporus baumii</name>
    <name type="common">Phellinus baumii</name>
    <dbReference type="NCBI Taxonomy" id="108892"/>
    <lineage>
        <taxon>Eukaryota</taxon>
        <taxon>Fungi</taxon>
        <taxon>Dikarya</taxon>
        <taxon>Basidiomycota</taxon>
        <taxon>Agaricomycotina</taxon>
        <taxon>Agaricomycetes</taxon>
        <taxon>Hymenochaetales</taxon>
        <taxon>Hymenochaetaceae</taxon>
        <taxon>Sanghuangporus</taxon>
    </lineage>
</organism>
<dbReference type="AlphaFoldDB" id="A0A9Q5HQE5"/>
<sequence>MAVAQPTASASSRAARELGDLLASIEVHGDWSVVESTARSLANALRTRGGPLDEHTALGKTLLPQTISSLLKTALEGSRIPDDARAPAALELLRVSANLCMDHDENRGHLLDVNFPETAVMLLEGYAELLPQSPSSDPLPLSDVHLKIIRTAVGALLNLSLGYEPIQKRLIALEVPETLLRLSIAVYPPGSWPSVKGSESSPISAENWMIRKVITDWTWRTISGLKDNQVQPSFFGTDLLPYLVSPLKIFVSPFPSPKNLLYTDPDTRNPLLATDVEVLEEVCQLIEGMTMDIEDVRLDLARGMAENEEPPCLALMLDFIESAEYLPFWEEHDLPTEEVNRWKRAVDFCKTAVIRSVVEVTGEDGNLDVLWNDAVQESAFVSRLLSWLQATQSHDDLVICAALSLGNLVRQENRSIVLVKEPISITPHLVKRLMPHTDIKVKHGVIGLLKHLAQSPSIRGILGDAQVLRALRTCEVFSDKADVAEPVQMSAINLAKYLCTNDGNLNPSGQLYSFVNSLLVTNSIACVLDKNNEDLSTSCLHQVLALSRRSDAVHVKSEGARVLVNVIKSLCSSSGDLRDSRRQEAIKSVTNSDSATILAQLLGRSTRSSKHVILLNESIFSMCLLALQPDGALCVLDAVVAELPKEVNPPSRQNSLNAYPGNDLTSPITGPRTSLDALAMILKNSDGRFPPELRANLCQLLGELGREGLKTGSGGREVEVERVRAATQSTLETIRSTPDSLVLSVAARKALEACLQSSSVLSSVFCLSSEGGVVHNSARGSVEIGSFKLVERMSTLTTDISGGVATLTFNRPETLNAITSEDYTVLAKELRRIDTRDDVVVTLLQGSFWTSGANELLTINTVATGRWFCAGTDVKLQGWQDYEFLVTVADNFVVRVVRPNTDVSRALYSHSKILVAALNGPVMAFLGHFDFIYCVSDAWLSVPFSFLGIISEAGSSVSFVNRMGLSKANEALIFGKKIEAEELLACGFVKCVCNLDLTFPEQEFGAHHCSKIFPRQSCESFHAAVRKHLDGQLEGLDPTAVLKIKELIQYGINEKNSKDGTNLRESYAQAERFASGVPMERFFKVATKEIKHKL</sequence>
<dbReference type="InterPro" id="IPR001753">
    <property type="entry name" value="Enoyl-CoA_hydra/iso"/>
</dbReference>
<feature type="region of interest" description="Disordered" evidence="1">
    <location>
        <begin position="647"/>
        <end position="668"/>
    </location>
</feature>
<accession>A0A9Q5HQE5</accession>
<dbReference type="SUPFAM" id="SSF52096">
    <property type="entry name" value="ClpP/crotonase"/>
    <property type="match status" value="1"/>
</dbReference>
<protein>
    <submittedName>
        <fullName evidence="2">Uncharacterized protein</fullName>
    </submittedName>
</protein>
<dbReference type="CDD" id="cd06558">
    <property type="entry name" value="crotonase-like"/>
    <property type="match status" value="1"/>
</dbReference>
<comment type="caution">
    <text evidence="2">The sequence shown here is derived from an EMBL/GenBank/DDBJ whole genome shotgun (WGS) entry which is preliminary data.</text>
</comment>
<feature type="compositionally biased region" description="Polar residues" evidence="1">
    <location>
        <begin position="650"/>
        <end position="668"/>
    </location>
</feature>